<dbReference type="eggNOG" id="COG0395">
    <property type="taxonomic scope" value="Bacteria"/>
</dbReference>
<keyword evidence="2 7" id="KW-0813">Transport</keyword>
<comment type="similarity">
    <text evidence="7">Belongs to the binding-protein-dependent transport system permease family.</text>
</comment>
<feature type="transmembrane region" description="Helical" evidence="7">
    <location>
        <begin position="191"/>
        <end position="214"/>
    </location>
</feature>
<name>A8F696_PSELT</name>
<keyword evidence="6 7" id="KW-0472">Membrane</keyword>
<dbReference type="PANTHER" id="PTHR43744:SF12">
    <property type="entry name" value="ABC TRANSPORTER PERMEASE PROTEIN MG189-RELATED"/>
    <property type="match status" value="1"/>
</dbReference>
<dbReference type="Gene3D" id="1.10.3720.10">
    <property type="entry name" value="MetI-like"/>
    <property type="match status" value="1"/>
</dbReference>
<keyword evidence="4 7" id="KW-0812">Transmembrane</keyword>
<evidence type="ECO:0000259" key="8">
    <source>
        <dbReference type="PROSITE" id="PS50928"/>
    </source>
</evidence>
<reference evidence="9 10" key="1">
    <citation type="submission" date="2007-08" db="EMBL/GenBank/DDBJ databases">
        <title>Complete sequence of Thermotoga lettingae TMO.</title>
        <authorList>
            <consortium name="US DOE Joint Genome Institute"/>
            <person name="Copeland A."/>
            <person name="Lucas S."/>
            <person name="Lapidus A."/>
            <person name="Barry K."/>
            <person name="Glavina del Rio T."/>
            <person name="Dalin E."/>
            <person name="Tice H."/>
            <person name="Pitluck S."/>
            <person name="Foster B."/>
            <person name="Bruce D."/>
            <person name="Schmutz J."/>
            <person name="Larimer F."/>
            <person name="Land M."/>
            <person name="Hauser L."/>
            <person name="Kyrpides N."/>
            <person name="Mikhailova N."/>
            <person name="Nelson K."/>
            <person name="Gogarten J.P."/>
            <person name="Noll K."/>
            <person name="Richardson P."/>
        </authorList>
    </citation>
    <scope>NUCLEOTIDE SEQUENCE [LARGE SCALE GENOMIC DNA]</scope>
    <source>
        <strain evidence="10">ATCC BAA-301 / DSM 14385 / NBRC 107922 / TMO</strain>
    </source>
</reference>
<feature type="domain" description="ABC transmembrane type-1" evidence="8">
    <location>
        <begin position="69"/>
        <end position="258"/>
    </location>
</feature>
<evidence type="ECO:0000256" key="1">
    <source>
        <dbReference type="ARBA" id="ARBA00004651"/>
    </source>
</evidence>
<feature type="transmembrane region" description="Helical" evidence="7">
    <location>
        <begin position="104"/>
        <end position="125"/>
    </location>
</feature>
<dbReference type="Pfam" id="PF00528">
    <property type="entry name" value="BPD_transp_1"/>
    <property type="match status" value="1"/>
</dbReference>
<dbReference type="STRING" id="416591.Tlet_1115"/>
<evidence type="ECO:0000256" key="6">
    <source>
        <dbReference type="ARBA" id="ARBA00023136"/>
    </source>
</evidence>
<evidence type="ECO:0000256" key="2">
    <source>
        <dbReference type="ARBA" id="ARBA00022448"/>
    </source>
</evidence>
<dbReference type="HOGENOM" id="CLU_016047_1_1_0"/>
<dbReference type="GO" id="GO:0055085">
    <property type="term" value="P:transmembrane transport"/>
    <property type="evidence" value="ECO:0007669"/>
    <property type="project" value="InterPro"/>
</dbReference>
<feature type="transmembrane region" description="Helical" evidence="7">
    <location>
        <begin position="12"/>
        <end position="32"/>
    </location>
</feature>
<protein>
    <submittedName>
        <fullName evidence="9">Binding-protein-dependent transport systems inner membrane component</fullName>
    </submittedName>
</protein>
<evidence type="ECO:0000313" key="9">
    <source>
        <dbReference type="EMBL" id="ABV33680.1"/>
    </source>
</evidence>
<feature type="transmembrane region" description="Helical" evidence="7">
    <location>
        <begin position="137"/>
        <end position="154"/>
    </location>
</feature>
<sequence>MSKMDKTVKILSYVILTLLIVVMVFPFVWMVLSSLKPFREVYRPKILPENPTLSNYRQILSYSLFPKWFLNSLIVALSTTLSVLFFDSLVGYTLAKFKFPGRNIIFIFILSTLMIPTEMLIIPWYVMSSKLGWIDTYWGIMFPGMITAFGIFLMRQFMETIPDDLLDAARIDGVSEFGIFYKVALPLVKPALASLAILNFIGNWNAFLWPLIVASNSKMYTLPVGLSYFSSENLMRWELIMTGATVSTFPLIIIFLIFQRQIIRGIMLSGLKG</sequence>
<evidence type="ECO:0000256" key="3">
    <source>
        <dbReference type="ARBA" id="ARBA00022475"/>
    </source>
</evidence>
<dbReference type="PROSITE" id="PS50928">
    <property type="entry name" value="ABC_TM1"/>
    <property type="match status" value="1"/>
</dbReference>
<dbReference type="InterPro" id="IPR035906">
    <property type="entry name" value="MetI-like_sf"/>
</dbReference>
<dbReference type="EMBL" id="CP000812">
    <property type="protein sequence ID" value="ABV33680.1"/>
    <property type="molecule type" value="Genomic_DNA"/>
</dbReference>
<dbReference type="InterPro" id="IPR000515">
    <property type="entry name" value="MetI-like"/>
</dbReference>
<dbReference type="SUPFAM" id="SSF161098">
    <property type="entry name" value="MetI-like"/>
    <property type="match status" value="1"/>
</dbReference>
<evidence type="ECO:0000256" key="7">
    <source>
        <dbReference type="RuleBase" id="RU363032"/>
    </source>
</evidence>
<dbReference type="Proteomes" id="UP000002016">
    <property type="component" value="Chromosome"/>
</dbReference>
<keyword evidence="5 7" id="KW-1133">Transmembrane helix</keyword>
<proteinExistence type="inferred from homology"/>
<keyword evidence="10" id="KW-1185">Reference proteome</keyword>
<gene>
    <name evidence="9" type="ordered locus">Tlet_1115</name>
</gene>
<dbReference type="KEGG" id="tle:Tlet_1115"/>
<dbReference type="CDD" id="cd06261">
    <property type="entry name" value="TM_PBP2"/>
    <property type="match status" value="1"/>
</dbReference>
<feature type="transmembrane region" description="Helical" evidence="7">
    <location>
        <begin position="234"/>
        <end position="258"/>
    </location>
</feature>
<evidence type="ECO:0000313" key="10">
    <source>
        <dbReference type="Proteomes" id="UP000002016"/>
    </source>
</evidence>
<dbReference type="PANTHER" id="PTHR43744">
    <property type="entry name" value="ABC TRANSPORTER PERMEASE PROTEIN MG189-RELATED-RELATED"/>
    <property type="match status" value="1"/>
</dbReference>
<evidence type="ECO:0000256" key="4">
    <source>
        <dbReference type="ARBA" id="ARBA00022692"/>
    </source>
</evidence>
<dbReference type="AlphaFoldDB" id="A8F696"/>
<dbReference type="GO" id="GO:0005886">
    <property type="term" value="C:plasma membrane"/>
    <property type="evidence" value="ECO:0007669"/>
    <property type="project" value="UniProtKB-SubCell"/>
</dbReference>
<keyword evidence="3" id="KW-1003">Cell membrane</keyword>
<evidence type="ECO:0000256" key="5">
    <source>
        <dbReference type="ARBA" id="ARBA00022989"/>
    </source>
</evidence>
<accession>A8F696</accession>
<reference evidence="9 10" key="2">
    <citation type="journal article" date="2009" name="Proc. Natl. Acad. Sci. U.S.A.">
        <title>On the chimeric nature, thermophilic origin, and phylogenetic placement of the Thermotogales.</title>
        <authorList>
            <person name="Zhaxybayeva O."/>
            <person name="Swithers K.S."/>
            <person name="Lapierre P."/>
            <person name="Fournier G.P."/>
            <person name="Bickhart D.M."/>
            <person name="DeBoy R.T."/>
            <person name="Nelson K.E."/>
            <person name="Nesbo C.L."/>
            <person name="Doolittle W.F."/>
            <person name="Gogarten J.P."/>
            <person name="Noll K.M."/>
        </authorList>
    </citation>
    <scope>NUCLEOTIDE SEQUENCE [LARGE SCALE GENOMIC DNA]</scope>
    <source>
        <strain evidence="10">ATCC BAA-301 / DSM 14385 / NBRC 107922 / TMO</strain>
    </source>
</reference>
<organism evidence="9 10">
    <name type="scientific">Pseudothermotoga lettingae (strain ATCC BAA-301 / DSM 14385 / NBRC 107922 / TMO)</name>
    <name type="common">Thermotoga lettingae</name>
    <dbReference type="NCBI Taxonomy" id="416591"/>
    <lineage>
        <taxon>Bacteria</taxon>
        <taxon>Thermotogati</taxon>
        <taxon>Thermotogota</taxon>
        <taxon>Thermotogae</taxon>
        <taxon>Thermotogales</taxon>
        <taxon>Thermotogaceae</taxon>
        <taxon>Pseudothermotoga</taxon>
    </lineage>
</organism>
<comment type="subcellular location">
    <subcellularLocation>
        <location evidence="1 7">Cell membrane</location>
        <topology evidence="1 7">Multi-pass membrane protein</topology>
    </subcellularLocation>
</comment>
<feature type="transmembrane region" description="Helical" evidence="7">
    <location>
        <begin position="68"/>
        <end position="92"/>
    </location>
</feature>